<dbReference type="RefSeq" id="XP_009492866.1">
    <property type="nucleotide sequence ID" value="XM_009494591.1"/>
</dbReference>
<dbReference type="GeneID" id="20525433"/>
<dbReference type="GO" id="GO:0043190">
    <property type="term" value="C:ATP-binding cassette (ABC) transporter complex"/>
    <property type="evidence" value="ECO:0007669"/>
    <property type="project" value="TreeGrafter"/>
</dbReference>
<dbReference type="GO" id="GO:0005524">
    <property type="term" value="F:ATP binding"/>
    <property type="evidence" value="ECO:0007669"/>
    <property type="project" value="InterPro"/>
</dbReference>
<feature type="domain" description="ABC-2 type transporter transmembrane" evidence="8">
    <location>
        <begin position="269"/>
        <end position="478"/>
    </location>
</feature>
<keyword evidence="3 6" id="KW-0812">Transmembrane</keyword>
<dbReference type="OMA" id="AVIMTIC"/>
<evidence type="ECO:0000256" key="4">
    <source>
        <dbReference type="ARBA" id="ARBA00022989"/>
    </source>
</evidence>
<dbReference type="Proteomes" id="UP000030693">
    <property type="component" value="Unassembled WGS sequence"/>
</dbReference>
<dbReference type="SUPFAM" id="SSF52540">
    <property type="entry name" value="P-loop containing nucleoside triphosphate hydrolases"/>
    <property type="match status" value="1"/>
</dbReference>
<keyword evidence="4 6" id="KW-1133">Transmembrane helix</keyword>
<reference evidence="9" key="1">
    <citation type="submission" date="2013-04" db="EMBL/GenBank/DDBJ databases">
        <title>The Genome Sequence of Fonticula alba ATCC 38817.</title>
        <authorList>
            <consortium name="The Broad Institute Genomics Platform"/>
            <person name="Russ C."/>
            <person name="Cuomo C."/>
            <person name="Burger G."/>
            <person name="Gray M.W."/>
            <person name="Holland P.W.H."/>
            <person name="King N."/>
            <person name="Lang F.B.F."/>
            <person name="Roger A.J."/>
            <person name="Ruiz-Trillo I."/>
            <person name="Brown M."/>
            <person name="Walker B."/>
            <person name="Young S."/>
            <person name="Zeng Q."/>
            <person name="Gargeya S."/>
            <person name="Fitzgerald M."/>
            <person name="Haas B."/>
            <person name="Abouelleil A."/>
            <person name="Allen A.W."/>
            <person name="Alvarado L."/>
            <person name="Arachchi H.M."/>
            <person name="Berlin A.M."/>
            <person name="Chapman S.B."/>
            <person name="Gainer-Dewar J."/>
            <person name="Goldberg J."/>
            <person name="Griggs A."/>
            <person name="Gujja S."/>
            <person name="Hansen M."/>
            <person name="Howarth C."/>
            <person name="Imamovic A."/>
            <person name="Ireland A."/>
            <person name="Larimer J."/>
            <person name="McCowan C."/>
            <person name="Murphy C."/>
            <person name="Pearson M."/>
            <person name="Poon T.W."/>
            <person name="Priest M."/>
            <person name="Roberts A."/>
            <person name="Saif S."/>
            <person name="Shea T."/>
            <person name="Sisk P."/>
            <person name="Sykes S."/>
            <person name="Wortman J."/>
            <person name="Nusbaum C."/>
            <person name="Birren B."/>
        </authorList>
    </citation>
    <scope>NUCLEOTIDE SEQUENCE [LARGE SCALE GENOMIC DNA]</scope>
    <source>
        <strain evidence="9">ATCC 38817</strain>
    </source>
</reference>
<keyword evidence="2" id="KW-0813">Transport</keyword>
<dbReference type="PANTHER" id="PTHR48041:SF113">
    <property type="entry name" value="ATP-BINDING CASSETTE SUB-FAMILY G MEMBER 5"/>
    <property type="match status" value="1"/>
</dbReference>
<dbReference type="GO" id="GO:0016887">
    <property type="term" value="F:ATP hydrolysis activity"/>
    <property type="evidence" value="ECO:0007669"/>
    <property type="project" value="InterPro"/>
</dbReference>
<proteinExistence type="predicted"/>
<comment type="subcellular location">
    <subcellularLocation>
        <location evidence="1">Membrane</location>
        <topology evidence="1">Multi-pass membrane protein</topology>
    </subcellularLocation>
</comment>
<keyword evidence="5 6" id="KW-0472">Membrane</keyword>
<evidence type="ECO:0000259" key="7">
    <source>
        <dbReference type="Pfam" id="PF00005"/>
    </source>
</evidence>
<dbReference type="InterPro" id="IPR017871">
    <property type="entry name" value="ABC_transporter-like_CS"/>
</dbReference>
<evidence type="ECO:0000256" key="6">
    <source>
        <dbReference type="SAM" id="Phobius"/>
    </source>
</evidence>
<protein>
    <recommendedName>
        <fullName evidence="11">ABC transporter domain-containing protein</fullName>
    </recommendedName>
</protein>
<dbReference type="GO" id="GO:0140359">
    <property type="term" value="F:ABC-type transporter activity"/>
    <property type="evidence" value="ECO:0007669"/>
    <property type="project" value="InterPro"/>
</dbReference>
<dbReference type="Pfam" id="PF01061">
    <property type="entry name" value="ABC2_membrane"/>
    <property type="match status" value="1"/>
</dbReference>
<evidence type="ECO:0000256" key="1">
    <source>
        <dbReference type="ARBA" id="ARBA00004141"/>
    </source>
</evidence>
<evidence type="ECO:0000313" key="10">
    <source>
        <dbReference type="Proteomes" id="UP000030693"/>
    </source>
</evidence>
<feature type="transmembrane region" description="Helical" evidence="6">
    <location>
        <begin position="361"/>
        <end position="386"/>
    </location>
</feature>
<sequence>MCANPALFSRPGPRRPAGGVDTAPAGYVLQDDHHLKYLTVREVLTYAARLRAATSIPRDRIEARVQETINLLGLRNVADSRVGGSGIEAISVRGLSGGERRRVSIGVQLVGDPAVLFLDEPTTGLDSFTANTIVATLRALAQRHQKTIIFTVHQPRSDIFALLDKVLLMSQGRAVFFGHRAGLIDHFTRAGFPCGLYENPLDFYIDTIAVDKRSLKRMADAESRLLYLLAAYDASDSKAALEREIAVAGSSPALAPSSDLDVAYPDSNVLLARIARNLARSPMDVLDRIYMLPFVGILMLLFMQNVGNDQISVQNRTGLLFEALSVSPVMGMMNAIAQFPEHRKLFTRSDSRDARYSGFELVSAYFLVALPLGILASLLFTAITIYPFGLQTGWVRFFTLFGTSILLYMVGELLGVVTIALLDDQTAANNTSSLLLSSSLLLGSGILRSPLTAPSWIGKGLKYAAPHFYASQLMFVSEYQDLDLTCTPRPGFEDVLQPGFCRFPSGNAYLTMLFPGAEDHELRNWLVLGAYVLLMWLLTSTVFTIVGKLKRR</sequence>
<name>A0A058ZFK1_FONAL</name>
<evidence type="ECO:0000256" key="3">
    <source>
        <dbReference type="ARBA" id="ARBA00022692"/>
    </source>
</evidence>
<dbReference type="EMBL" id="KB932201">
    <property type="protein sequence ID" value="KCV73165.1"/>
    <property type="molecule type" value="Genomic_DNA"/>
</dbReference>
<feature type="transmembrane region" description="Helical" evidence="6">
    <location>
        <begin position="289"/>
        <end position="307"/>
    </location>
</feature>
<dbReference type="Pfam" id="PF00005">
    <property type="entry name" value="ABC_tran"/>
    <property type="match status" value="1"/>
</dbReference>
<dbReference type="InterPro" id="IPR013525">
    <property type="entry name" value="ABC2_TM"/>
</dbReference>
<dbReference type="PANTHER" id="PTHR48041">
    <property type="entry name" value="ABC TRANSPORTER G FAMILY MEMBER 28"/>
    <property type="match status" value="1"/>
</dbReference>
<dbReference type="OrthoDB" id="66620at2759"/>
<dbReference type="PROSITE" id="PS00211">
    <property type="entry name" value="ABC_TRANSPORTER_1"/>
    <property type="match status" value="1"/>
</dbReference>
<accession>A0A058ZFK1</accession>
<feature type="transmembrane region" description="Helical" evidence="6">
    <location>
        <begin position="525"/>
        <end position="546"/>
    </location>
</feature>
<evidence type="ECO:0000313" key="9">
    <source>
        <dbReference type="EMBL" id="KCV73165.1"/>
    </source>
</evidence>
<keyword evidence="10" id="KW-1185">Reference proteome</keyword>
<dbReference type="Gene3D" id="3.40.50.300">
    <property type="entry name" value="P-loop containing nucleotide triphosphate hydrolases"/>
    <property type="match status" value="1"/>
</dbReference>
<evidence type="ECO:0000256" key="5">
    <source>
        <dbReference type="ARBA" id="ARBA00023136"/>
    </source>
</evidence>
<dbReference type="STRING" id="691883.A0A058ZFK1"/>
<dbReference type="eggNOG" id="KOG0061">
    <property type="taxonomic scope" value="Eukaryota"/>
</dbReference>
<dbReference type="InterPro" id="IPR003439">
    <property type="entry name" value="ABC_transporter-like_ATP-bd"/>
</dbReference>
<dbReference type="InterPro" id="IPR050352">
    <property type="entry name" value="ABCG_transporters"/>
</dbReference>
<feature type="domain" description="ABC transporter" evidence="7">
    <location>
        <begin position="25"/>
        <end position="123"/>
    </location>
</feature>
<feature type="transmembrane region" description="Helical" evidence="6">
    <location>
        <begin position="398"/>
        <end position="422"/>
    </location>
</feature>
<evidence type="ECO:0000256" key="2">
    <source>
        <dbReference type="ARBA" id="ARBA00022448"/>
    </source>
</evidence>
<gene>
    <name evidence="9" type="ORF">H696_00708</name>
</gene>
<evidence type="ECO:0008006" key="11">
    <source>
        <dbReference type="Google" id="ProtNLM"/>
    </source>
</evidence>
<organism evidence="9">
    <name type="scientific">Fonticula alba</name>
    <name type="common">Slime mold</name>
    <dbReference type="NCBI Taxonomy" id="691883"/>
    <lineage>
        <taxon>Eukaryota</taxon>
        <taxon>Rotosphaerida</taxon>
        <taxon>Fonticulaceae</taxon>
        <taxon>Fonticula</taxon>
    </lineage>
</organism>
<dbReference type="InterPro" id="IPR027417">
    <property type="entry name" value="P-loop_NTPase"/>
</dbReference>
<evidence type="ECO:0000259" key="8">
    <source>
        <dbReference type="Pfam" id="PF01061"/>
    </source>
</evidence>
<dbReference type="AlphaFoldDB" id="A0A058ZFK1"/>
<feature type="transmembrane region" description="Helical" evidence="6">
    <location>
        <begin position="319"/>
        <end position="340"/>
    </location>
</feature>